<dbReference type="RefSeq" id="XP_005764478.1">
    <property type="nucleotide sequence ID" value="XM_005764421.1"/>
</dbReference>
<evidence type="ECO:0000256" key="3">
    <source>
        <dbReference type="ARBA" id="ARBA00022448"/>
    </source>
</evidence>
<feature type="transmembrane region" description="Helical" evidence="8">
    <location>
        <begin position="119"/>
        <end position="143"/>
    </location>
</feature>
<evidence type="ECO:0000313" key="9">
    <source>
        <dbReference type="EnsemblProtists" id="EOD12049"/>
    </source>
</evidence>
<feature type="transmembrane region" description="Helical" evidence="8">
    <location>
        <begin position="281"/>
        <end position="301"/>
    </location>
</feature>
<keyword evidence="6 8" id="KW-0472">Membrane</keyword>
<dbReference type="AlphaFoldDB" id="A0A0D3ILB4"/>
<dbReference type="InterPro" id="IPR052599">
    <property type="entry name" value="SLC43A_AATransporter"/>
</dbReference>
<dbReference type="PaxDb" id="2903-EOD12049"/>
<accession>A0A0D3ILB4</accession>
<feature type="region of interest" description="Disordered" evidence="7">
    <location>
        <begin position="407"/>
        <end position="446"/>
    </location>
</feature>
<feature type="transmembrane region" description="Helical" evidence="8">
    <location>
        <begin position="351"/>
        <end position="369"/>
    </location>
</feature>
<dbReference type="PANTHER" id="PTHR20772:SF2">
    <property type="entry name" value="PROTEIN FMP42"/>
    <property type="match status" value="1"/>
</dbReference>
<dbReference type="PANTHER" id="PTHR20772">
    <property type="entry name" value="PROTEIN FMP42"/>
    <property type="match status" value="1"/>
</dbReference>
<evidence type="ECO:0000256" key="8">
    <source>
        <dbReference type="SAM" id="Phobius"/>
    </source>
</evidence>
<evidence type="ECO:0000256" key="1">
    <source>
        <dbReference type="ARBA" id="ARBA00004141"/>
    </source>
</evidence>
<evidence type="ECO:0000256" key="5">
    <source>
        <dbReference type="ARBA" id="ARBA00022989"/>
    </source>
</evidence>
<dbReference type="SUPFAM" id="SSF103473">
    <property type="entry name" value="MFS general substrate transporter"/>
    <property type="match status" value="1"/>
</dbReference>
<protein>
    <submittedName>
        <fullName evidence="9">Uncharacterized protein</fullName>
    </submittedName>
</protein>
<organism evidence="9 10">
    <name type="scientific">Emiliania huxleyi (strain CCMP1516)</name>
    <dbReference type="NCBI Taxonomy" id="280463"/>
    <lineage>
        <taxon>Eukaryota</taxon>
        <taxon>Haptista</taxon>
        <taxon>Haptophyta</taxon>
        <taxon>Prymnesiophyceae</taxon>
        <taxon>Isochrysidales</taxon>
        <taxon>Noelaerhabdaceae</taxon>
        <taxon>Emiliania</taxon>
    </lineage>
</organism>
<sequence>MGELKDWMPLVIFDLACVFLYSGIIFGWAPLHQMLVKEGFYAEFCEGEEVPCAAMENKLNSAFTLASSAVSVIALPAGWFVDTFGPMAGIMIAGVLQVISLTGIGLVQQLGDVAGFDLFAASLVSMSMAGAITMFCGYTVPFLFPKQATLLIAATSCLFDGSCVIFAFWKPVWGTGIAFSTMWFGYAVLAIFLYSGLAYFWYQARGLYAESKEGGGGDDDNQVISPLAALPLNKQICTGAFLAVMLYAAIQVSRSNLYLGTVELVVHAAATSGSAPASKEAFVTMMVGYIIPLGFLVVPLFEMSVQKLGLIGTFHVHLAASCVFAVFRAFLFSIFSAYVMATFGPVTMGRIMGCSFIAAAVVNLVQAPLVTWTNDDLGGDFTPMLLISLGAAALMPLIWVAMPSATPPTKSSRDDSLMPSVAKASPRSSMNSMGSKRLSKKAASYL</sequence>
<feature type="transmembrane region" description="Helical" evidence="8">
    <location>
        <begin position="381"/>
        <end position="402"/>
    </location>
</feature>
<comment type="similarity">
    <text evidence="2">Belongs to the SLC43A transporter (TC 2.A.1.44) family.</text>
</comment>
<dbReference type="HOGENOM" id="CLU_042366_0_0_1"/>
<evidence type="ECO:0000313" key="10">
    <source>
        <dbReference type="Proteomes" id="UP000013827"/>
    </source>
</evidence>
<keyword evidence="5 8" id="KW-1133">Transmembrane helix</keyword>
<reference evidence="10" key="1">
    <citation type="journal article" date="2013" name="Nature">
        <title>Pan genome of the phytoplankton Emiliania underpins its global distribution.</title>
        <authorList>
            <person name="Read B.A."/>
            <person name="Kegel J."/>
            <person name="Klute M.J."/>
            <person name="Kuo A."/>
            <person name="Lefebvre S.C."/>
            <person name="Maumus F."/>
            <person name="Mayer C."/>
            <person name="Miller J."/>
            <person name="Monier A."/>
            <person name="Salamov A."/>
            <person name="Young J."/>
            <person name="Aguilar M."/>
            <person name="Claverie J.M."/>
            <person name="Frickenhaus S."/>
            <person name="Gonzalez K."/>
            <person name="Herman E.K."/>
            <person name="Lin Y.C."/>
            <person name="Napier J."/>
            <person name="Ogata H."/>
            <person name="Sarno A.F."/>
            <person name="Shmutz J."/>
            <person name="Schroeder D."/>
            <person name="de Vargas C."/>
            <person name="Verret F."/>
            <person name="von Dassow P."/>
            <person name="Valentin K."/>
            <person name="Van de Peer Y."/>
            <person name="Wheeler G."/>
            <person name="Dacks J.B."/>
            <person name="Delwiche C.F."/>
            <person name="Dyhrman S.T."/>
            <person name="Glockner G."/>
            <person name="John U."/>
            <person name="Richards T."/>
            <person name="Worden A.Z."/>
            <person name="Zhang X."/>
            <person name="Grigoriev I.V."/>
            <person name="Allen A.E."/>
            <person name="Bidle K."/>
            <person name="Borodovsky M."/>
            <person name="Bowler C."/>
            <person name="Brownlee C."/>
            <person name="Cock J.M."/>
            <person name="Elias M."/>
            <person name="Gladyshev V.N."/>
            <person name="Groth M."/>
            <person name="Guda C."/>
            <person name="Hadaegh A."/>
            <person name="Iglesias-Rodriguez M.D."/>
            <person name="Jenkins J."/>
            <person name="Jones B.M."/>
            <person name="Lawson T."/>
            <person name="Leese F."/>
            <person name="Lindquist E."/>
            <person name="Lobanov A."/>
            <person name="Lomsadze A."/>
            <person name="Malik S.B."/>
            <person name="Marsh M.E."/>
            <person name="Mackinder L."/>
            <person name="Mock T."/>
            <person name="Mueller-Roeber B."/>
            <person name="Pagarete A."/>
            <person name="Parker M."/>
            <person name="Probert I."/>
            <person name="Quesneville H."/>
            <person name="Raines C."/>
            <person name="Rensing S.A."/>
            <person name="Riano-Pachon D.M."/>
            <person name="Richier S."/>
            <person name="Rokitta S."/>
            <person name="Shiraiwa Y."/>
            <person name="Soanes D.M."/>
            <person name="van der Giezen M."/>
            <person name="Wahlund T.M."/>
            <person name="Williams B."/>
            <person name="Wilson W."/>
            <person name="Wolfe G."/>
            <person name="Wurch L.L."/>
        </authorList>
    </citation>
    <scope>NUCLEOTIDE SEQUENCE</scope>
</reference>
<dbReference type="Proteomes" id="UP000013827">
    <property type="component" value="Unassembled WGS sequence"/>
</dbReference>
<evidence type="ECO:0000256" key="6">
    <source>
        <dbReference type="ARBA" id="ARBA00023136"/>
    </source>
</evidence>
<evidence type="ECO:0000256" key="7">
    <source>
        <dbReference type="SAM" id="MobiDB-lite"/>
    </source>
</evidence>
<feature type="transmembrane region" description="Helical" evidence="8">
    <location>
        <begin position="7"/>
        <end position="29"/>
    </location>
</feature>
<evidence type="ECO:0000256" key="4">
    <source>
        <dbReference type="ARBA" id="ARBA00022692"/>
    </source>
</evidence>
<keyword evidence="4 8" id="KW-0812">Transmembrane</keyword>
<keyword evidence="3" id="KW-0813">Transport</keyword>
<feature type="transmembrane region" description="Helical" evidence="8">
    <location>
        <begin position="181"/>
        <end position="202"/>
    </location>
</feature>
<feature type="transmembrane region" description="Helical" evidence="8">
    <location>
        <begin position="88"/>
        <end position="107"/>
    </location>
</feature>
<dbReference type="KEGG" id="ehx:EMIHUDRAFT_104340"/>
<feature type="transmembrane region" description="Helical" evidence="8">
    <location>
        <begin position="150"/>
        <end position="169"/>
    </location>
</feature>
<proteinExistence type="inferred from homology"/>
<dbReference type="InterPro" id="IPR036259">
    <property type="entry name" value="MFS_trans_sf"/>
</dbReference>
<dbReference type="EnsemblProtists" id="EOD12049">
    <property type="protein sequence ID" value="EOD12049"/>
    <property type="gene ID" value="EMIHUDRAFT_104340"/>
</dbReference>
<dbReference type="GO" id="GO:0016020">
    <property type="term" value="C:membrane"/>
    <property type="evidence" value="ECO:0007669"/>
    <property type="project" value="UniProtKB-SubCell"/>
</dbReference>
<evidence type="ECO:0000256" key="2">
    <source>
        <dbReference type="ARBA" id="ARBA00006595"/>
    </source>
</evidence>
<dbReference type="OMA" id="YHDRCES"/>
<feature type="transmembrane region" description="Helical" evidence="8">
    <location>
        <begin position="313"/>
        <end position="339"/>
    </location>
</feature>
<feature type="transmembrane region" description="Helical" evidence="8">
    <location>
        <begin position="62"/>
        <end position="81"/>
    </location>
</feature>
<reference evidence="9" key="2">
    <citation type="submission" date="2024-10" db="UniProtKB">
        <authorList>
            <consortium name="EnsemblProtists"/>
        </authorList>
    </citation>
    <scope>IDENTIFICATION</scope>
</reference>
<comment type="subcellular location">
    <subcellularLocation>
        <location evidence="1">Membrane</location>
        <topology evidence="1">Multi-pass membrane protein</topology>
    </subcellularLocation>
</comment>
<dbReference type="GeneID" id="17258346"/>
<name>A0A0D3ILB4_EMIH1</name>
<keyword evidence="10" id="KW-1185">Reference proteome</keyword>